<keyword evidence="1" id="KW-0812">Transmembrane</keyword>
<dbReference type="SUPFAM" id="SSF50249">
    <property type="entry name" value="Nucleic acid-binding proteins"/>
    <property type="match status" value="1"/>
</dbReference>
<dbReference type="GO" id="GO:0003676">
    <property type="term" value="F:nucleic acid binding"/>
    <property type="evidence" value="ECO:0007669"/>
    <property type="project" value="InterPro"/>
</dbReference>
<sequence length="113" mass="12167">MARGRVRRFDYALQYGAITPDEGAHDVLFSASEIRMDGEETGWRDLEVGTRVSFVLQYEPVGGAPHAIMVTPLEEGVPGPPGLVWRIAGVTGRLVLAALFGFSLYAAVQAFGS</sequence>
<dbReference type="Pfam" id="PF00313">
    <property type="entry name" value="CSD"/>
    <property type="match status" value="1"/>
</dbReference>
<evidence type="ECO:0000256" key="1">
    <source>
        <dbReference type="SAM" id="Phobius"/>
    </source>
</evidence>
<keyword evidence="4" id="KW-1185">Reference proteome</keyword>
<accession>A0A1V3BYP0</accession>
<keyword evidence="1" id="KW-0472">Membrane</keyword>
<dbReference type="Proteomes" id="UP000189004">
    <property type="component" value="Unassembled WGS sequence"/>
</dbReference>
<dbReference type="PROSITE" id="PS51857">
    <property type="entry name" value="CSD_2"/>
    <property type="match status" value="1"/>
</dbReference>
<dbReference type="EMBL" id="MCOK01000001">
    <property type="protein sequence ID" value="OOC53513.1"/>
    <property type="molecule type" value="Genomic_DNA"/>
</dbReference>
<comment type="caution">
    <text evidence="3">The sequence shown here is derived from an EMBL/GenBank/DDBJ whole genome shotgun (WGS) entry which is preliminary data.</text>
</comment>
<feature type="domain" description="CSD" evidence="2">
    <location>
        <begin position="1"/>
        <end position="72"/>
    </location>
</feature>
<name>A0A1V3BYP0_9ACTN</name>
<proteinExistence type="predicted"/>
<reference evidence="4" key="1">
    <citation type="submission" date="2016-08" db="EMBL/GenBank/DDBJ databases">
        <authorList>
            <person name="Tokovenko B."/>
            <person name="Kalinowski J."/>
        </authorList>
    </citation>
    <scope>NUCLEOTIDE SEQUENCE [LARGE SCALE GENOMIC DNA]</scope>
    <source>
        <strain evidence="4">UTMC102</strain>
    </source>
</reference>
<feature type="transmembrane region" description="Helical" evidence="1">
    <location>
        <begin position="94"/>
        <end position="112"/>
    </location>
</feature>
<dbReference type="RefSeq" id="WP_077689896.1">
    <property type="nucleotide sequence ID" value="NZ_MCOK01000001.1"/>
</dbReference>
<gene>
    <name evidence="3" type="ORF">NOSIN_06595</name>
</gene>
<dbReference type="InterPro" id="IPR012340">
    <property type="entry name" value="NA-bd_OB-fold"/>
</dbReference>
<keyword evidence="1" id="KW-1133">Transmembrane helix</keyword>
<dbReference type="AlphaFoldDB" id="A0A1V3BYP0"/>
<evidence type="ECO:0000313" key="4">
    <source>
        <dbReference type="Proteomes" id="UP000189004"/>
    </source>
</evidence>
<organism evidence="3 4">
    <name type="scientific">Nocardiopsis sinuspersici</name>
    <dbReference type="NCBI Taxonomy" id="501010"/>
    <lineage>
        <taxon>Bacteria</taxon>
        <taxon>Bacillati</taxon>
        <taxon>Actinomycetota</taxon>
        <taxon>Actinomycetes</taxon>
        <taxon>Streptosporangiales</taxon>
        <taxon>Nocardiopsidaceae</taxon>
        <taxon>Nocardiopsis</taxon>
    </lineage>
</organism>
<evidence type="ECO:0000259" key="2">
    <source>
        <dbReference type="PROSITE" id="PS51857"/>
    </source>
</evidence>
<dbReference type="OrthoDB" id="4382049at2"/>
<dbReference type="InterPro" id="IPR002059">
    <property type="entry name" value="CSP_DNA-bd"/>
</dbReference>
<evidence type="ECO:0000313" key="3">
    <source>
        <dbReference type="EMBL" id="OOC53513.1"/>
    </source>
</evidence>
<protein>
    <recommendedName>
        <fullName evidence="2">CSD domain-containing protein</fullName>
    </recommendedName>
</protein>
<dbReference type="Gene3D" id="2.40.50.140">
    <property type="entry name" value="Nucleic acid-binding proteins"/>
    <property type="match status" value="1"/>
</dbReference>